<comment type="caution">
    <text evidence="7">The sequence shown here is derived from an EMBL/GenBank/DDBJ whole genome shotgun (WGS) entry which is preliminary data.</text>
</comment>
<sequence>MSVNASVFRRIAAAFALAGFVLGLAGCNTVAGVGEDLNAAGRAIKRAAD</sequence>
<keyword evidence="6" id="KW-0449">Lipoprotein</keyword>
<evidence type="ECO:0000313" key="7">
    <source>
        <dbReference type="EMBL" id="KGX16129.1"/>
    </source>
</evidence>
<evidence type="ECO:0000256" key="5">
    <source>
        <dbReference type="ARBA" id="ARBA00023139"/>
    </source>
</evidence>
<keyword evidence="5" id="KW-0564">Palmitate</keyword>
<evidence type="ECO:0000313" key="8">
    <source>
        <dbReference type="Proteomes" id="UP000030475"/>
    </source>
</evidence>
<evidence type="ECO:0000256" key="1">
    <source>
        <dbReference type="ARBA" id="ARBA00010296"/>
    </source>
</evidence>
<accession>A0AA40MGT2</accession>
<dbReference type="InterPro" id="IPR012556">
    <property type="entry name" value="Entericidin"/>
</dbReference>
<dbReference type="RefSeq" id="WP_011853615.1">
    <property type="nucleotide sequence ID" value="NZ_CAUYGW010000021.1"/>
</dbReference>
<dbReference type="Proteomes" id="UP000030475">
    <property type="component" value="Unassembled WGS sequence"/>
</dbReference>
<protein>
    <submittedName>
        <fullName evidence="7">Entericidin EcnA/B family protein</fullName>
    </submittedName>
</protein>
<reference evidence="7 8" key="1">
    <citation type="submission" date="2014-08" db="EMBL/GenBank/DDBJ databases">
        <authorList>
            <person name="Bunnell A."/>
            <person name="Chain P.S."/>
            <person name="Chertkov O."/>
            <person name="Currie B.J."/>
            <person name="Daligault H.E."/>
            <person name="Davenport K.W."/>
            <person name="Davis C."/>
            <person name="Gleasner C.D."/>
            <person name="Johnson S.L."/>
            <person name="Kaestli M."/>
            <person name="Koren S."/>
            <person name="Kunde Y.A."/>
            <person name="Mayo M."/>
            <person name="McMurry K.K."/>
            <person name="Price E.P."/>
            <person name="Reitenga K.G."/>
            <person name="Robison R."/>
            <person name="Rosovitz M.J."/>
            <person name="Sarovich D.S."/>
            <person name="Teshima H."/>
        </authorList>
    </citation>
    <scope>NUCLEOTIDE SEQUENCE [LARGE SCALE GENOMIC DNA]</scope>
    <source>
        <strain evidence="7 8">MSHR44</strain>
    </source>
</reference>
<comment type="similarity">
    <text evidence="1">Belongs to the EcnA/EcnB lipoprotein family.</text>
</comment>
<evidence type="ECO:0000256" key="2">
    <source>
        <dbReference type="ARBA" id="ARBA00022475"/>
    </source>
</evidence>
<evidence type="ECO:0000256" key="3">
    <source>
        <dbReference type="ARBA" id="ARBA00022729"/>
    </source>
</evidence>
<keyword evidence="3" id="KW-0732">Signal</keyword>
<keyword evidence="2" id="KW-1003">Cell membrane</keyword>
<name>A0AA40MGT2_BURPE</name>
<dbReference type="GO" id="GO:0016020">
    <property type="term" value="C:membrane"/>
    <property type="evidence" value="ECO:0007669"/>
    <property type="project" value="InterPro"/>
</dbReference>
<evidence type="ECO:0000256" key="4">
    <source>
        <dbReference type="ARBA" id="ARBA00023136"/>
    </source>
</evidence>
<keyword evidence="4" id="KW-0472">Membrane</keyword>
<dbReference type="AlphaFoldDB" id="A0AA40MGT2"/>
<organism evidence="7 8">
    <name type="scientific">Burkholderia pseudomallei</name>
    <name type="common">Pseudomonas pseudomallei</name>
    <dbReference type="NCBI Taxonomy" id="28450"/>
    <lineage>
        <taxon>Bacteria</taxon>
        <taxon>Pseudomonadati</taxon>
        <taxon>Pseudomonadota</taxon>
        <taxon>Betaproteobacteria</taxon>
        <taxon>Burkholderiales</taxon>
        <taxon>Burkholderiaceae</taxon>
        <taxon>Burkholderia</taxon>
        <taxon>pseudomallei group</taxon>
    </lineage>
</organism>
<dbReference type="EMBL" id="JQIM01000008">
    <property type="protein sequence ID" value="KGX16129.1"/>
    <property type="molecule type" value="Genomic_DNA"/>
</dbReference>
<dbReference type="Pfam" id="PF08085">
    <property type="entry name" value="Entericidin"/>
    <property type="match status" value="1"/>
</dbReference>
<gene>
    <name evidence="7" type="ORF">Y036_5847</name>
</gene>
<proteinExistence type="inferred from homology"/>
<dbReference type="GO" id="GO:0009636">
    <property type="term" value="P:response to toxic substance"/>
    <property type="evidence" value="ECO:0007669"/>
    <property type="project" value="InterPro"/>
</dbReference>
<evidence type="ECO:0000256" key="6">
    <source>
        <dbReference type="ARBA" id="ARBA00023288"/>
    </source>
</evidence>